<dbReference type="InterPro" id="IPR006073">
    <property type="entry name" value="GTP-bd"/>
</dbReference>
<comment type="subcellular location">
    <subcellularLocation>
        <location evidence="5">Cytoplasm</location>
    </subcellularLocation>
    <text evidence="5">May associate with membranes.</text>
</comment>
<evidence type="ECO:0000256" key="3">
    <source>
        <dbReference type="ARBA" id="ARBA00022842"/>
    </source>
</evidence>
<feature type="region of interest" description="Disordered" evidence="6">
    <location>
        <begin position="153"/>
        <end position="177"/>
    </location>
</feature>
<dbReference type="InterPro" id="IPR030394">
    <property type="entry name" value="G_HFLX_dom"/>
</dbReference>
<evidence type="ECO:0000256" key="2">
    <source>
        <dbReference type="ARBA" id="ARBA00022741"/>
    </source>
</evidence>
<keyword evidence="5" id="KW-0963">Cytoplasm</keyword>
<dbReference type="CDD" id="cd05152">
    <property type="entry name" value="MPH2"/>
    <property type="match status" value="1"/>
</dbReference>
<protein>
    <recommendedName>
        <fullName evidence="5">GTPase HflX</fullName>
    </recommendedName>
    <alternativeName>
        <fullName evidence="5">GTP-binding protein HflX</fullName>
    </alternativeName>
</protein>
<evidence type="ECO:0000259" key="7">
    <source>
        <dbReference type="PROSITE" id="PS51705"/>
    </source>
</evidence>
<evidence type="ECO:0000313" key="8">
    <source>
        <dbReference type="EMBL" id="AYM52218.1"/>
    </source>
</evidence>
<dbReference type="CDD" id="cd01878">
    <property type="entry name" value="HflX"/>
    <property type="match status" value="1"/>
</dbReference>
<dbReference type="GO" id="GO:0043022">
    <property type="term" value="F:ribosome binding"/>
    <property type="evidence" value="ECO:0007669"/>
    <property type="project" value="TreeGrafter"/>
</dbReference>
<name>A0A3Q8I103_9BACT</name>
<sequence length="736" mass="80187">MTRHSRHPSTVRSMPRALVLGRQFPGDTDASVHTALAELENLLAQLEIRVVATLIQRHRSADPALGEGKLAEIAARIAEVRGDAQEDEKLLLVVDDALNPAQLRALEDALADVEVIDRASVILRIFEKHARTRVARLEVEIAALTHALPRVREDRSLGGREGGGGGRGERGHSNVTLKKQELRERIADLRRELAGLRAAEETQRARRKDLPRAALVGYTNAGKSSLMRALTGSEVLVEDRLFATLDTTVRALSPETAPRILVSDTVGFIRELPHELVASFHATLAEARDAGLLLVVVDASDPQWRTQLAVTREALATIGAGAVPSLVLLNKIDRVDAATRAALAEELPAALQICAHAPEDAARLRAALLEAFDASQVDDVLEVPFTEGHLLGEIRAHARVLAETYTEAGALLRVRALPAALERWRGLLSTVQPITSPAELLAVIRRHGLELQTEDADFDRTGLDFLVVHARDEAGTPWIVRTPRRPEVTASAYVEARVLRLVRPRLPVATPDWRVHAPDVIAYPRIAGTPAVTMTPEGPQWNILDPAAPSEAFIESFAHALAALQSITPDTASRAGVPTTTIAEVRAALTRSMDTTREALQPSEAVWQRWQRWLADDAMWPQHVALVHGDLHPGHMLLGTDGRLVGILDWTEARVTDPSIDLALFCGCFGRPALAQMVERFARAGGTTWPRLIDHAAERWAAFPVLIAEWALRTDNATVLEHARGQLAAVTAETAA</sequence>
<comment type="subunit">
    <text evidence="5">Monomer. Associates with the 50S ribosomal subunit.</text>
</comment>
<evidence type="ECO:0000256" key="4">
    <source>
        <dbReference type="ARBA" id="ARBA00023134"/>
    </source>
</evidence>
<dbReference type="Pfam" id="PF13167">
    <property type="entry name" value="GTP-bdg_N"/>
    <property type="match status" value="1"/>
</dbReference>
<dbReference type="Gene3D" id="3.90.1200.10">
    <property type="match status" value="1"/>
</dbReference>
<dbReference type="Gene3D" id="6.10.250.2860">
    <property type="match status" value="1"/>
</dbReference>
<gene>
    <name evidence="5" type="primary">hflX</name>
</gene>
<evidence type="ECO:0000256" key="1">
    <source>
        <dbReference type="ARBA" id="ARBA00022723"/>
    </source>
</evidence>
<dbReference type="InterPro" id="IPR025121">
    <property type="entry name" value="GTPase_HflX_N"/>
</dbReference>
<dbReference type="SUPFAM" id="SSF56112">
    <property type="entry name" value="Protein kinase-like (PK-like)"/>
    <property type="match status" value="1"/>
</dbReference>
<dbReference type="AlphaFoldDB" id="A0A3Q8I103"/>
<dbReference type="GO" id="GO:0005525">
    <property type="term" value="F:GTP binding"/>
    <property type="evidence" value="ECO:0007669"/>
    <property type="project" value="UniProtKB-UniRule"/>
</dbReference>
<dbReference type="Pfam" id="PF16360">
    <property type="entry name" value="GTP-bdg_M"/>
    <property type="match status" value="1"/>
</dbReference>
<comment type="similarity">
    <text evidence="5">Belongs to the TRAFAC class OBG-HflX-like GTPase superfamily. HflX GTPase family.</text>
</comment>
<evidence type="ECO:0000256" key="5">
    <source>
        <dbReference type="HAMAP-Rule" id="MF_00900"/>
    </source>
</evidence>
<feature type="compositionally biased region" description="Basic and acidic residues" evidence="6">
    <location>
        <begin position="167"/>
        <end position="177"/>
    </location>
</feature>
<evidence type="ECO:0000256" key="6">
    <source>
        <dbReference type="SAM" id="MobiDB-lite"/>
    </source>
</evidence>
<dbReference type="InterPro" id="IPR027417">
    <property type="entry name" value="P-loop_NTPase"/>
</dbReference>
<keyword evidence="2 5" id="KW-0547">Nucleotide-binding</keyword>
<dbReference type="NCBIfam" id="TIGR03156">
    <property type="entry name" value="GTP_HflX"/>
    <property type="match status" value="1"/>
</dbReference>
<dbReference type="InterPro" id="IPR011009">
    <property type="entry name" value="Kinase-like_dom_sf"/>
</dbReference>
<dbReference type="Pfam" id="PF01636">
    <property type="entry name" value="APH"/>
    <property type="match status" value="1"/>
</dbReference>
<dbReference type="PRINTS" id="PR00326">
    <property type="entry name" value="GTP1OBG"/>
</dbReference>
<dbReference type="GO" id="GO:0046872">
    <property type="term" value="F:metal ion binding"/>
    <property type="evidence" value="ECO:0007669"/>
    <property type="project" value="UniProtKB-KW"/>
</dbReference>
<dbReference type="Gene3D" id="3.40.50.300">
    <property type="entry name" value="P-loop containing nucleotide triphosphate hydrolases"/>
    <property type="match status" value="1"/>
</dbReference>
<dbReference type="HAMAP" id="MF_00900">
    <property type="entry name" value="GTPase_HflX"/>
    <property type="match status" value="1"/>
</dbReference>
<keyword evidence="4 5" id="KW-0342">GTP-binding</keyword>
<dbReference type="GO" id="GO:0003924">
    <property type="term" value="F:GTPase activity"/>
    <property type="evidence" value="ECO:0007669"/>
    <property type="project" value="UniProtKB-UniRule"/>
</dbReference>
<dbReference type="PANTHER" id="PTHR10229:SF0">
    <property type="entry name" value="GTP-BINDING PROTEIN 6-RELATED"/>
    <property type="match status" value="1"/>
</dbReference>
<proteinExistence type="inferred from homology"/>
<dbReference type="PANTHER" id="PTHR10229">
    <property type="entry name" value="GTP-BINDING PROTEIN HFLX"/>
    <property type="match status" value="1"/>
</dbReference>
<organism evidence="8">
    <name type="scientific">Nannocystis pusilla</name>
    <dbReference type="NCBI Taxonomy" id="889268"/>
    <lineage>
        <taxon>Bacteria</taxon>
        <taxon>Pseudomonadati</taxon>
        <taxon>Myxococcota</taxon>
        <taxon>Polyangia</taxon>
        <taxon>Nannocystales</taxon>
        <taxon>Nannocystaceae</taxon>
        <taxon>Nannocystis</taxon>
    </lineage>
</organism>
<dbReference type="Pfam" id="PF01926">
    <property type="entry name" value="MMR_HSR1"/>
    <property type="match status" value="1"/>
</dbReference>
<keyword evidence="1" id="KW-0479">Metal-binding</keyword>
<feature type="domain" description="Hflx-type G" evidence="7">
    <location>
        <begin position="211"/>
        <end position="376"/>
    </location>
</feature>
<dbReference type="InterPro" id="IPR042108">
    <property type="entry name" value="GTPase_HflX_N_sf"/>
</dbReference>
<dbReference type="SUPFAM" id="SSF52540">
    <property type="entry name" value="P-loop containing nucleoside triphosphate hydrolases"/>
    <property type="match status" value="1"/>
</dbReference>
<dbReference type="InterPro" id="IPR002575">
    <property type="entry name" value="Aminoglycoside_PTrfase"/>
</dbReference>
<dbReference type="Gene3D" id="3.40.50.11060">
    <property type="entry name" value="GTPase HflX, N-terminal domain"/>
    <property type="match status" value="1"/>
</dbReference>
<dbReference type="PROSITE" id="PS51705">
    <property type="entry name" value="G_HFLX"/>
    <property type="match status" value="1"/>
</dbReference>
<dbReference type="GO" id="GO:0005737">
    <property type="term" value="C:cytoplasm"/>
    <property type="evidence" value="ECO:0007669"/>
    <property type="project" value="UniProtKB-SubCell"/>
</dbReference>
<dbReference type="InterPro" id="IPR016496">
    <property type="entry name" value="GTPase_HflX"/>
</dbReference>
<dbReference type="EMBL" id="MH908866">
    <property type="protein sequence ID" value="AYM52218.1"/>
    <property type="molecule type" value="Genomic_DNA"/>
</dbReference>
<reference evidence="8" key="1">
    <citation type="journal article" date="2018" name="J. Ind. Microbiol. Biotechnol.">
        <title>Genome mining reveals uncommon alkylpyrones as type III PKS products from myxobacteria.</title>
        <authorList>
            <person name="Hug J.J."/>
            <person name="Panter F."/>
            <person name="Krug D."/>
            <person name="Muller R."/>
        </authorList>
    </citation>
    <scope>NUCLEOTIDE SEQUENCE</scope>
    <source>
        <strain evidence="8">MNa6508</strain>
    </source>
</reference>
<dbReference type="Gene3D" id="3.30.200.20">
    <property type="entry name" value="Phosphorylase Kinase, domain 1"/>
    <property type="match status" value="1"/>
</dbReference>
<accession>A0A3Q8I103</accession>
<comment type="function">
    <text evidence="5">GTPase that associates with the 50S ribosomal subunit and may have a role during protein synthesis or ribosome biogenesis.</text>
</comment>
<keyword evidence="3" id="KW-0460">Magnesium</keyword>
<dbReference type="InterPro" id="IPR032305">
    <property type="entry name" value="GTP-bd_M"/>
</dbReference>